<dbReference type="STRING" id="1678841.TBC1_12619"/>
<organism evidence="2">
    <name type="scientific">Lentimicrobium saccharophilum</name>
    <dbReference type="NCBI Taxonomy" id="1678841"/>
    <lineage>
        <taxon>Bacteria</taxon>
        <taxon>Pseudomonadati</taxon>
        <taxon>Bacteroidota</taxon>
        <taxon>Bacteroidia</taxon>
        <taxon>Bacteroidales</taxon>
        <taxon>Lentimicrobiaceae</taxon>
        <taxon>Lentimicrobium</taxon>
    </lineage>
</organism>
<dbReference type="Pfam" id="PF14054">
    <property type="entry name" value="DUF4249"/>
    <property type="match status" value="1"/>
</dbReference>
<evidence type="ECO:0000256" key="1">
    <source>
        <dbReference type="SAM" id="SignalP"/>
    </source>
</evidence>
<dbReference type="AlphaFoldDB" id="A0A0S7C6J7"/>
<protein>
    <recommendedName>
        <fullName evidence="4">DUF4249 domain-containing protein</fullName>
    </recommendedName>
</protein>
<dbReference type="OrthoDB" id="637707at2"/>
<proteinExistence type="predicted"/>
<dbReference type="InterPro" id="IPR025345">
    <property type="entry name" value="DUF4249"/>
</dbReference>
<sequence length="288" mass="31866">MKMKHILRIRASAFFLIFLLASCEKAVDWPLDGMMQDRIIVEGIITNENKTQEIKLSLPFKNPNEPAPVVSGAGIQVSSADGVFLFSEDPDQPGLYRSEQPFRGLPGRTYTLLISYGGEIITAKAPMTTGQDFVFLKYAGDPETKLFRIYWVANTYNAKRAAMYEILLDWSEVAGYEHLEAHETRARLIYYTLPTLDVSQIFAPPAETVLFPSGTKITERRYSLAPEHAEYIRALLLETSWQGGYFSSASANLPTNLSSKGAGFFGACAVTIKTGTVRLTGLSDPTGN</sequence>
<keyword evidence="3" id="KW-1185">Reference proteome</keyword>
<evidence type="ECO:0008006" key="4">
    <source>
        <dbReference type="Google" id="ProtNLM"/>
    </source>
</evidence>
<accession>A0A0S7C6J7</accession>
<dbReference type="EMBL" id="DF968183">
    <property type="protein sequence ID" value="GAP44808.1"/>
    <property type="molecule type" value="Genomic_DNA"/>
</dbReference>
<dbReference type="Proteomes" id="UP000053091">
    <property type="component" value="Unassembled WGS sequence"/>
</dbReference>
<evidence type="ECO:0000313" key="3">
    <source>
        <dbReference type="Proteomes" id="UP000053091"/>
    </source>
</evidence>
<keyword evidence="1" id="KW-0732">Signal</keyword>
<gene>
    <name evidence="2" type="ORF">TBC1_12619</name>
</gene>
<dbReference type="PROSITE" id="PS51257">
    <property type="entry name" value="PROKAR_LIPOPROTEIN"/>
    <property type="match status" value="1"/>
</dbReference>
<name>A0A0S7C6J7_9BACT</name>
<reference evidence="2" key="1">
    <citation type="journal article" date="2015" name="Genome Announc.">
        <title>Draft Genome Sequence of Bacteroidales Strain TBC1, a Novel Isolate from a Methanogenic Wastewater Treatment System.</title>
        <authorList>
            <person name="Tourlousse D.M."/>
            <person name="Matsuura N."/>
            <person name="Sun L."/>
            <person name="Toyonaga M."/>
            <person name="Kuroda K."/>
            <person name="Ohashi A."/>
            <person name="Cruz R."/>
            <person name="Yamaguchi T."/>
            <person name="Sekiguchi Y."/>
        </authorList>
    </citation>
    <scope>NUCLEOTIDE SEQUENCE [LARGE SCALE GENOMIC DNA]</scope>
    <source>
        <strain evidence="2">TBC1</strain>
    </source>
</reference>
<feature type="chain" id="PRO_5006633574" description="DUF4249 domain-containing protein" evidence="1">
    <location>
        <begin position="27"/>
        <end position="288"/>
    </location>
</feature>
<evidence type="ECO:0000313" key="2">
    <source>
        <dbReference type="EMBL" id="GAP44808.1"/>
    </source>
</evidence>
<feature type="signal peptide" evidence="1">
    <location>
        <begin position="1"/>
        <end position="26"/>
    </location>
</feature>